<accession>A0A9Q0AKP7</accession>
<evidence type="ECO:0000313" key="1">
    <source>
        <dbReference type="EMBL" id="KAI1860130.1"/>
    </source>
</evidence>
<proteinExistence type="predicted"/>
<evidence type="ECO:0000313" key="2">
    <source>
        <dbReference type="Proteomes" id="UP000829685"/>
    </source>
</evidence>
<sequence length="122" mass="12149">MLLELVFEDIVTVTVGVQSVVLVEVLVTVDCAIERTSTGFVAPAAAVGLGKSAVAAAGEIPPEMAVSIGKAVAGVRTSGFAAICAFEPSMAGSEAAAASESAASIQVMLMSSVFAVTRSISE</sequence>
<reference evidence="1" key="1">
    <citation type="submission" date="2021-03" db="EMBL/GenBank/DDBJ databases">
        <title>Revisited historic fungal species revealed as producer of novel bioactive compounds through whole genome sequencing and comparative genomics.</title>
        <authorList>
            <person name="Vignolle G.A."/>
            <person name="Hochenegger N."/>
            <person name="Mach R.L."/>
            <person name="Mach-Aigner A.R."/>
            <person name="Javad Rahimi M."/>
            <person name="Salim K.A."/>
            <person name="Chan C.M."/>
            <person name="Lim L.B.L."/>
            <person name="Cai F."/>
            <person name="Druzhinina I.S."/>
            <person name="U'Ren J.M."/>
            <person name="Derntl C."/>
        </authorList>
    </citation>
    <scope>NUCLEOTIDE SEQUENCE</scope>
    <source>
        <strain evidence="1">TUCIM 5799</strain>
    </source>
</reference>
<dbReference type="EMBL" id="JAFIMR010000032">
    <property type="protein sequence ID" value="KAI1860130.1"/>
    <property type="molecule type" value="Genomic_DNA"/>
</dbReference>
<dbReference type="AlphaFoldDB" id="A0A9Q0AKP7"/>
<protein>
    <submittedName>
        <fullName evidence="1">Uncharacterized protein</fullName>
    </submittedName>
</protein>
<gene>
    <name evidence="1" type="ORF">JX265_010054</name>
</gene>
<comment type="caution">
    <text evidence="1">The sequence shown here is derived from an EMBL/GenBank/DDBJ whole genome shotgun (WGS) entry which is preliminary data.</text>
</comment>
<keyword evidence="2" id="KW-1185">Reference proteome</keyword>
<dbReference type="Proteomes" id="UP000829685">
    <property type="component" value="Unassembled WGS sequence"/>
</dbReference>
<organism evidence="1 2">
    <name type="scientific">Neoarthrinium moseri</name>
    <dbReference type="NCBI Taxonomy" id="1658444"/>
    <lineage>
        <taxon>Eukaryota</taxon>
        <taxon>Fungi</taxon>
        <taxon>Dikarya</taxon>
        <taxon>Ascomycota</taxon>
        <taxon>Pezizomycotina</taxon>
        <taxon>Sordariomycetes</taxon>
        <taxon>Xylariomycetidae</taxon>
        <taxon>Amphisphaeriales</taxon>
        <taxon>Apiosporaceae</taxon>
        <taxon>Neoarthrinium</taxon>
    </lineage>
</organism>
<name>A0A9Q0AKP7_9PEZI</name>